<dbReference type="InterPro" id="IPR042118">
    <property type="entry name" value="QueA_dom1"/>
</dbReference>
<dbReference type="InterPro" id="IPR036100">
    <property type="entry name" value="QueA_sf"/>
</dbReference>
<dbReference type="Gene3D" id="3.40.1780.10">
    <property type="entry name" value="QueA-like"/>
    <property type="match status" value="1"/>
</dbReference>
<proteinExistence type="predicted"/>
<name>A0AAT9G8F3_9RICK</name>
<dbReference type="GO" id="GO:0008616">
    <property type="term" value="P:tRNA queuosine(34) biosynthetic process"/>
    <property type="evidence" value="ECO:0007669"/>
    <property type="project" value="UniProtKB-KW"/>
</dbReference>
<evidence type="ECO:0000256" key="1">
    <source>
        <dbReference type="ARBA" id="ARBA00022490"/>
    </source>
</evidence>
<sequence length="123" mass="14281">MHSEYYHIDKKTANIINKAKKENRRIIAVGTTSLRALESSIIDGHGQIQDGEFETTIFIRPGFKFQIVDMLVTNFHLPKSTLFMLVCAFAGYKEITDIYKYAIDNRMRFFSYGDAMLLYKKLL</sequence>
<keyword evidence="3" id="KW-0949">S-adenosyl-L-methionine</keyword>
<evidence type="ECO:0000313" key="5">
    <source>
        <dbReference type="EMBL" id="BFD46091.1"/>
    </source>
</evidence>
<organism evidence="5">
    <name type="scientific">Candidatus Tisiphia endosymbiont of Sergentomyia squamirostris</name>
    <dbReference type="NCBI Taxonomy" id="3113639"/>
    <lineage>
        <taxon>Bacteria</taxon>
        <taxon>Pseudomonadati</taxon>
        <taxon>Pseudomonadota</taxon>
        <taxon>Alphaproteobacteria</taxon>
        <taxon>Rickettsiales</taxon>
        <taxon>Rickettsiaceae</taxon>
        <taxon>Rickettsieae</taxon>
        <taxon>Candidatus Tisiphia</taxon>
    </lineage>
</organism>
<keyword evidence="1" id="KW-0963">Cytoplasm</keyword>
<accession>A0AAT9G8F3</accession>
<dbReference type="GO" id="GO:0051075">
    <property type="term" value="F:S-adenosylmethionine:tRNA ribosyltransferase-isomerase activity"/>
    <property type="evidence" value="ECO:0007669"/>
    <property type="project" value="TreeGrafter"/>
</dbReference>
<evidence type="ECO:0000256" key="3">
    <source>
        <dbReference type="ARBA" id="ARBA00022691"/>
    </source>
</evidence>
<dbReference type="PANTHER" id="PTHR30307:SF0">
    <property type="entry name" value="S-ADENOSYLMETHIONINE:TRNA RIBOSYLTRANSFERASE-ISOMERASE"/>
    <property type="match status" value="1"/>
</dbReference>
<dbReference type="InterPro" id="IPR003699">
    <property type="entry name" value="QueA"/>
</dbReference>
<protein>
    <recommendedName>
        <fullName evidence="6">S-adenosylmethionine:tRNA ribosyltransferase-isomerase</fullName>
    </recommendedName>
</protein>
<gene>
    <name evidence="5" type="ORF">DMENIID0002_07370</name>
</gene>
<keyword evidence="4" id="KW-0671">Queuosine biosynthesis</keyword>
<keyword evidence="2" id="KW-0808">Transferase</keyword>
<evidence type="ECO:0000256" key="2">
    <source>
        <dbReference type="ARBA" id="ARBA00022679"/>
    </source>
</evidence>
<dbReference type="EMBL" id="AP029170">
    <property type="protein sequence ID" value="BFD46091.1"/>
    <property type="molecule type" value="Genomic_DNA"/>
</dbReference>
<evidence type="ECO:0000256" key="4">
    <source>
        <dbReference type="ARBA" id="ARBA00022785"/>
    </source>
</evidence>
<dbReference type="SUPFAM" id="SSF111337">
    <property type="entry name" value="QueA-like"/>
    <property type="match status" value="1"/>
</dbReference>
<dbReference type="Pfam" id="PF02547">
    <property type="entry name" value="Queuosine_synth"/>
    <property type="match status" value="1"/>
</dbReference>
<reference evidence="5" key="1">
    <citation type="submission" date="2024-01" db="EMBL/GenBank/DDBJ databases">
        <title>Sequencing the genomes of a sandfly, Sergentomyia squamirostris, and its two endosymbionts.</title>
        <authorList>
            <person name="Itokawa K."/>
            <person name="Sanjoba C."/>
        </authorList>
    </citation>
    <scope>NUCLEOTIDE SEQUENCE</scope>
    <source>
        <strain evidence="5">RiSSQ</strain>
    </source>
</reference>
<dbReference type="PANTHER" id="PTHR30307">
    <property type="entry name" value="S-ADENOSYLMETHIONINE:TRNA RIBOSYLTRANSFERASE-ISOMERASE"/>
    <property type="match status" value="1"/>
</dbReference>
<evidence type="ECO:0008006" key="6">
    <source>
        <dbReference type="Google" id="ProtNLM"/>
    </source>
</evidence>
<dbReference type="AlphaFoldDB" id="A0AAT9G8F3"/>